<dbReference type="Proteomes" id="UP001071478">
    <property type="component" value="Unassembled WGS sequence"/>
</dbReference>
<gene>
    <name evidence="1" type="ORF">OS129_08930</name>
</gene>
<evidence type="ECO:0000313" key="1">
    <source>
        <dbReference type="EMBL" id="MCX7468995.1"/>
    </source>
</evidence>
<protein>
    <submittedName>
        <fullName evidence="1">Uncharacterized protein</fullName>
    </submittedName>
</protein>
<evidence type="ECO:0000313" key="2">
    <source>
        <dbReference type="Proteomes" id="UP001071478"/>
    </source>
</evidence>
<comment type="caution">
    <text evidence="1">The sequence shown here is derived from an EMBL/GenBank/DDBJ whole genome shotgun (WGS) entry which is preliminary data.</text>
</comment>
<name>A0A9Q4GM65_9CORY</name>
<sequence length="100" mass="11777">MDMSKKLQTSIDHLSKDSEVVRAAAISELMFQIDDWNALIEGECTEISSRKPDDMKQRLEQLRAEGLRRRQELFDLAMKDYVRAPRALLEIHRVRMLEQM</sequence>
<accession>A0A9Q4GM65</accession>
<organism evidence="1 2">
    <name type="scientific">Corynebacterium pygosceleis</name>
    <dbReference type="NCBI Taxonomy" id="2800406"/>
    <lineage>
        <taxon>Bacteria</taxon>
        <taxon>Bacillati</taxon>
        <taxon>Actinomycetota</taxon>
        <taxon>Actinomycetes</taxon>
        <taxon>Mycobacteriales</taxon>
        <taxon>Corynebacteriaceae</taxon>
        <taxon>Corynebacterium</taxon>
    </lineage>
</organism>
<reference evidence="1" key="1">
    <citation type="submission" date="2022-11" db="EMBL/GenBank/DDBJ databases">
        <title>Corynebacterium sp. isolated from Penguins.</title>
        <authorList>
            <person name="Sedlar K."/>
            <person name="Svec P."/>
        </authorList>
    </citation>
    <scope>NUCLEOTIDE SEQUENCE</scope>
    <source>
        <strain evidence="1">P7374</strain>
    </source>
</reference>
<proteinExistence type="predicted"/>
<dbReference type="AlphaFoldDB" id="A0A9Q4GM65"/>
<dbReference type="EMBL" id="JAPMKU010000004">
    <property type="protein sequence ID" value="MCX7468995.1"/>
    <property type="molecule type" value="Genomic_DNA"/>
</dbReference>
<dbReference type="RefSeq" id="WP_248168469.1">
    <property type="nucleotide sequence ID" value="NZ_JAENIQ020000004.1"/>
</dbReference>